<dbReference type="Pfam" id="PF00053">
    <property type="entry name" value="EGF_laminin"/>
    <property type="match status" value="2"/>
</dbReference>
<evidence type="ECO:0000313" key="7">
    <source>
        <dbReference type="Proteomes" id="UP000694620"/>
    </source>
</evidence>
<keyword evidence="4" id="KW-0732">Signal</keyword>
<dbReference type="GO" id="GO:0005044">
    <property type="term" value="F:scavenger receptor activity"/>
    <property type="evidence" value="ECO:0007669"/>
    <property type="project" value="InterPro"/>
</dbReference>
<gene>
    <name evidence="6" type="primary">SCARF1</name>
    <name evidence="6" type="synonym">scarf1</name>
</gene>
<protein>
    <submittedName>
        <fullName evidence="6">Scavenger receptor class F member 1</fullName>
    </submittedName>
</protein>
<feature type="disulfide bond" evidence="2">
    <location>
        <begin position="52"/>
        <end position="61"/>
    </location>
</feature>
<feature type="region of interest" description="Disordered" evidence="3">
    <location>
        <begin position="734"/>
        <end position="855"/>
    </location>
</feature>
<dbReference type="SMART" id="SM00181">
    <property type="entry name" value="EGF"/>
    <property type="match status" value="8"/>
</dbReference>
<feature type="domain" description="EGF-like" evidence="5">
    <location>
        <begin position="22"/>
        <end position="62"/>
    </location>
</feature>
<feature type="compositionally biased region" description="Polar residues" evidence="3">
    <location>
        <begin position="810"/>
        <end position="830"/>
    </location>
</feature>
<dbReference type="GO" id="GO:0016020">
    <property type="term" value="C:membrane"/>
    <property type="evidence" value="ECO:0007669"/>
    <property type="project" value="TreeGrafter"/>
</dbReference>
<feature type="region of interest" description="Disordered" evidence="3">
    <location>
        <begin position="599"/>
        <end position="652"/>
    </location>
</feature>
<feature type="compositionally biased region" description="Basic and acidic residues" evidence="3">
    <location>
        <begin position="834"/>
        <end position="847"/>
    </location>
</feature>
<dbReference type="SMART" id="SM00180">
    <property type="entry name" value="EGF_Lam"/>
    <property type="match status" value="6"/>
</dbReference>
<dbReference type="InterPro" id="IPR002049">
    <property type="entry name" value="LE_dom"/>
</dbReference>
<evidence type="ECO:0000256" key="2">
    <source>
        <dbReference type="PROSITE-ProRule" id="PRU00076"/>
    </source>
</evidence>
<sequence length="855" mass="92011">YFLYLLFMLLVLFVHLFSFSTNKDICLFLALCEGPQSCSVNEMCVNPGFCLCKPGFFGANCETSCPPQFWGSECKKVCSCHPHGQCDPVTGQCTCNSNRWGPNCQETCKCGNNAACDPLTGQCICKPGWWGLNCKQQCKCNLDNSKCDLITGKCNCSPGFWGANCALKCMCVHSSCHQETGICHCKPGTWGPACERSCTCQNGNCDPRSGECLCEPGYKSPTCSEPCQAGFYGSGCKMKCGYCKHHKSCDPKNGSCVACELGWNGTLCNQLCPAGRYGENCNGVCRCRGSEVCNRKTGTCLHCNPGWSGPRCDSPCPAGSYGNLCRFQCQPCYHGSCDSVTGHCICDSGYQGDSCNATCPAGFHGQNCSSPCLCRSGTCHPVTGVCDAGECSAATFLIIAILVPLLLVLLAVICCCCCCGTNLNDTKDRFSKFNVTTAFSTVAHHDADVTFNHSFIEPPSAGWVSENSFSSFETDEEGPVYCIPPKEGDGAEFQEMASKCNIFPDVSSFNAEDVSQAFPIPRTSSIAKSKRPSVSFAEGTKFGPEERRGSATEMFNILRASKMLWVTSKLSTIQSNTSSLEGEEPSSTEDNHHYEDAEMPDANLNQTDSDKESKSASTGGSGEAQSGRRRTMSNAKRNALPHPAAENTVSVQKGNLEKISTVYVTLGKAVRQSKASSDSSMEGPVQSVLRRLGSLQRQKEDSPKPSGRGDNIIKPPRRKLGARAGLWEQALAASAAKGLPKQQTQVRHSNKLDCSVDSQEGTEERRPLMSTSILKNTVMSSGGEAREKSEMENGDGAVGDQYETHLECSIASNINHSGQGAPSADEQQTLTEDEGPKYENVNPRDIKCASYTTEG</sequence>
<evidence type="ECO:0000313" key="6">
    <source>
        <dbReference type="Ensembl" id="ENSECRP00000012840.1"/>
    </source>
</evidence>
<dbReference type="InterPro" id="IPR000742">
    <property type="entry name" value="EGF"/>
</dbReference>
<dbReference type="GO" id="GO:0007157">
    <property type="term" value="P:heterophilic cell-cell adhesion via plasma membrane cell adhesion molecules"/>
    <property type="evidence" value="ECO:0007669"/>
    <property type="project" value="TreeGrafter"/>
</dbReference>
<feature type="signal peptide" evidence="4">
    <location>
        <begin position="1"/>
        <end position="18"/>
    </location>
</feature>
<reference evidence="6" key="1">
    <citation type="submission" date="2021-06" db="EMBL/GenBank/DDBJ databases">
        <authorList>
            <consortium name="Wellcome Sanger Institute Data Sharing"/>
        </authorList>
    </citation>
    <scope>NUCLEOTIDE SEQUENCE [LARGE SCALE GENOMIC DNA]</scope>
</reference>
<reference evidence="6" key="2">
    <citation type="submission" date="2025-08" db="UniProtKB">
        <authorList>
            <consortium name="Ensembl"/>
        </authorList>
    </citation>
    <scope>IDENTIFICATION</scope>
</reference>
<feature type="compositionally biased region" description="Polar residues" evidence="3">
    <location>
        <begin position="769"/>
        <end position="780"/>
    </location>
</feature>
<feature type="chain" id="PRO_5034176311" evidence="4">
    <location>
        <begin position="19"/>
        <end position="855"/>
    </location>
</feature>
<keyword evidence="7" id="KW-1185">Reference proteome</keyword>
<feature type="region of interest" description="Disordered" evidence="3">
    <location>
        <begin position="528"/>
        <end position="548"/>
    </location>
</feature>
<dbReference type="GO" id="GO:0016358">
    <property type="term" value="P:dendrite development"/>
    <property type="evidence" value="ECO:0007669"/>
    <property type="project" value="TreeGrafter"/>
</dbReference>
<dbReference type="CDD" id="cd00055">
    <property type="entry name" value="EGF_Lam"/>
    <property type="match status" value="1"/>
</dbReference>
<evidence type="ECO:0000256" key="4">
    <source>
        <dbReference type="SAM" id="SignalP"/>
    </source>
</evidence>
<keyword evidence="2" id="KW-1015">Disulfide bond</keyword>
<organism evidence="6 7">
    <name type="scientific">Erpetoichthys calabaricus</name>
    <name type="common">Rope fish</name>
    <name type="synonym">Calamoichthys calabaricus</name>
    <dbReference type="NCBI Taxonomy" id="27687"/>
    <lineage>
        <taxon>Eukaryota</taxon>
        <taxon>Metazoa</taxon>
        <taxon>Chordata</taxon>
        <taxon>Craniata</taxon>
        <taxon>Vertebrata</taxon>
        <taxon>Euteleostomi</taxon>
        <taxon>Actinopterygii</taxon>
        <taxon>Polypteriformes</taxon>
        <taxon>Polypteridae</taxon>
        <taxon>Erpetoichthys</taxon>
    </lineage>
</organism>
<feature type="region of interest" description="Disordered" evidence="3">
    <location>
        <begin position="575"/>
        <end position="594"/>
    </location>
</feature>
<evidence type="ECO:0000259" key="5">
    <source>
        <dbReference type="PROSITE" id="PS50026"/>
    </source>
</evidence>
<dbReference type="GeneTree" id="ENSGT00950000183101"/>
<name>A0A8C4S829_ERPCA</name>
<dbReference type="PANTHER" id="PTHR24043:SF0">
    <property type="entry name" value="SCAVENGER RECEPTOR CLASS F MEMBER 1"/>
    <property type="match status" value="1"/>
</dbReference>
<dbReference type="InterPro" id="IPR042635">
    <property type="entry name" value="MEGF10/SREC1/2-like"/>
</dbReference>
<dbReference type="PRINTS" id="PR00011">
    <property type="entry name" value="EGFLAMININ"/>
</dbReference>
<dbReference type="PANTHER" id="PTHR24043">
    <property type="entry name" value="SCAVENGER RECEPTOR CLASS F"/>
    <property type="match status" value="1"/>
</dbReference>
<keyword evidence="1 2" id="KW-0245">EGF-like domain</keyword>
<dbReference type="Gene3D" id="2.170.300.10">
    <property type="entry name" value="Tie2 ligand-binding domain superfamily"/>
    <property type="match status" value="4"/>
</dbReference>
<dbReference type="GO" id="GO:0030169">
    <property type="term" value="F:low-density lipoprotein particle binding"/>
    <property type="evidence" value="ECO:0007669"/>
    <property type="project" value="TreeGrafter"/>
</dbReference>
<dbReference type="PROSITE" id="PS00022">
    <property type="entry name" value="EGF_1"/>
    <property type="match status" value="3"/>
</dbReference>
<proteinExistence type="predicted"/>
<dbReference type="GO" id="GO:0016322">
    <property type="term" value="P:neuron remodeling"/>
    <property type="evidence" value="ECO:0007669"/>
    <property type="project" value="TreeGrafter"/>
</dbReference>
<comment type="caution">
    <text evidence="2">Lacks conserved residue(s) required for the propagation of feature annotation.</text>
</comment>
<dbReference type="AlphaFoldDB" id="A0A8C4S829"/>
<dbReference type="Ensembl" id="ENSECRT00000013061.1">
    <property type="protein sequence ID" value="ENSECRP00000012840.1"/>
    <property type="gene ID" value="ENSECRG00000008510.1"/>
</dbReference>
<evidence type="ECO:0000256" key="1">
    <source>
        <dbReference type="ARBA" id="ARBA00022536"/>
    </source>
</evidence>
<reference evidence="6" key="3">
    <citation type="submission" date="2025-09" db="UniProtKB">
        <authorList>
            <consortium name="Ensembl"/>
        </authorList>
    </citation>
    <scope>IDENTIFICATION</scope>
</reference>
<feature type="region of interest" description="Disordered" evidence="3">
    <location>
        <begin position="691"/>
        <end position="718"/>
    </location>
</feature>
<evidence type="ECO:0000256" key="3">
    <source>
        <dbReference type="SAM" id="MobiDB-lite"/>
    </source>
</evidence>
<accession>A0A8C4S829</accession>
<dbReference type="PROSITE" id="PS50026">
    <property type="entry name" value="EGF_3"/>
    <property type="match status" value="1"/>
</dbReference>
<dbReference type="Proteomes" id="UP000694620">
    <property type="component" value="Chromosome 8"/>
</dbReference>